<proteinExistence type="predicted"/>
<evidence type="ECO:0000313" key="2">
    <source>
        <dbReference type="EMBL" id="MDJ1495168.1"/>
    </source>
</evidence>
<dbReference type="RefSeq" id="WP_313998974.1">
    <property type="nucleotide sequence ID" value="NZ_JASJOR010000040.1"/>
</dbReference>
<dbReference type="EMBL" id="JASJOT010000013">
    <property type="protein sequence ID" value="MDJ1495168.1"/>
    <property type="molecule type" value="Genomic_DNA"/>
</dbReference>
<comment type="caution">
    <text evidence="2">The sequence shown here is derived from an EMBL/GenBank/DDBJ whole genome shotgun (WGS) entry which is preliminary data.</text>
</comment>
<name>A0ABT7CN40_9BACT</name>
<accession>A0ABT7CN40</accession>
<sequence>MDSTLGHELHCISWLLVNKADVRTLVALFGIEELEGTSWKTGFKKFITLTIQERNKRQTRKDWNLFDEKNEYPLIIFQLSDNWTMIFSHYFDMKDRALTICNTLSKEHLKVYCFFFDVHVGCRRWIIFEDGQMKRYCEEDSDSVVTVIGELLSEERKIFEKVINEDNGSFDDSEIIALYVPELTTISYEAFCNRDFYFYHGQIKPIVDASQISWDQLPQERIMLWPFLFENHESEEEKIESEKNTPNSYESELDDLPF</sequence>
<keyword evidence="3" id="KW-1185">Reference proteome</keyword>
<organism evidence="2 3">
    <name type="scientific">Xanthocytophaga flava</name>
    <dbReference type="NCBI Taxonomy" id="3048013"/>
    <lineage>
        <taxon>Bacteria</taxon>
        <taxon>Pseudomonadati</taxon>
        <taxon>Bacteroidota</taxon>
        <taxon>Cytophagia</taxon>
        <taxon>Cytophagales</taxon>
        <taxon>Rhodocytophagaceae</taxon>
        <taxon>Xanthocytophaga</taxon>
    </lineage>
</organism>
<evidence type="ECO:0000256" key="1">
    <source>
        <dbReference type="SAM" id="MobiDB-lite"/>
    </source>
</evidence>
<feature type="region of interest" description="Disordered" evidence="1">
    <location>
        <begin position="235"/>
        <end position="258"/>
    </location>
</feature>
<protein>
    <submittedName>
        <fullName evidence="2">Uncharacterized protein</fullName>
    </submittedName>
</protein>
<gene>
    <name evidence="2" type="ORF">QNI19_19670</name>
</gene>
<dbReference type="Proteomes" id="UP001228581">
    <property type="component" value="Unassembled WGS sequence"/>
</dbReference>
<reference evidence="2 3" key="1">
    <citation type="submission" date="2023-05" db="EMBL/GenBank/DDBJ databases">
        <authorList>
            <person name="Zhang X."/>
        </authorList>
    </citation>
    <scope>NUCLEOTIDE SEQUENCE [LARGE SCALE GENOMIC DNA]</scope>
    <source>
        <strain evidence="2 3">DM2B3-1</strain>
    </source>
</reference>
<evidence type="ECO:0000313" key="3">
    <source>
        <dbReference type="Proteomes" id="UP001228581"/>
    </source>
</evidence>